<dbReference type="OrthoDB" id="9790046at2"/>
<keyword evidence="2" id="KW-0238">DNA-binding</keyword>
<accession>A0A0F5Q2U2</accession>
<proteinExistence type="predicted"/>
<evidence type="ECO:0000256" key="2">
    <source>
        <dbReference type="ARBA" id="ARBA00023125"/>
    </source>
</evidence>
<dbReference type="Gene3D" id="3.30.450.40">
    <property type="match status" value="1"/>
</dbReference>
<reference evidence="7 9" key="2">
    <citation type="submission" date="2016-10" db="EMBL/GenBank/DDBJ databases">
        <authorList>
            <person name="de Groot N.N."/>
        </authorList>
    </citation>
    <scope>NUCLEOTIDE SEQUENCE [LARGE SCALE GENOMIC DNA]</scope>
    <source>
        <strain evidence="7 9">CGMCC 1.10210</strain>
    </source>
</reference>
<dbReference type="AlphaFoldDB" id="A0A0F5Q2U2"/>
<dbReference type="InterPro" id="IPR029016">
    <property type="entry name" value="GAF-like_dom_sf"/>
</dbReference>
<keyword evidence="8" id="KW-1185">Reference proteome</keyword>
<dbReference type="InterPro" id="IPR005471">
    <property type="entry name" value="Tscrpt_reg_IclR_N"/>
</dbReference>
<dbReference type="SUPFAM" id="SSF46785">
    <property type="entry name" value="Winged helix' DNA-binding domain"/>
    <property type="match status" value="1"/>
</dbReference>
<keyword evidence="1" id="KW-0805">Transcription regulation</keyword>
<dbReference type="PROSITE" id="PS51078">
    <property type="entry name" value="ICLR_ED"/>
    <property type="match status" value="1"/>
</dbReference>
<dbReference type="GO" id="GO:0003677">
    <property type="term" value="F:DNA binding"/>
    <property type="evidence" value="ECO:0007669"/>
    <property type="project" value="UniProtKB-KW"/>
</dbReference>
<evidence type="ECO:0000313" key="8">
    <source>
        <dbReference type="Proteomes" id="UP000033519"/>
    </source>
</evidence>
<evidence type="ECO:0000313" key="6">
    <source>
        <dbReference type="EMBL" id="KKC34399.1"/>
    </source>
</evidence>
<name>A0A0F5Q2U2_9HYPH</name>
<organism evidence="7 9">
    <name type="scientific">Devosia psychrophila</name>
    <dbReference type="NCBI Taxonomy" id="728005"/>
    <lineage>
        <taxon>Bacteria</taxon>
        <taxon>Pseudomonadati</taxon>
        <taxon>Pseudomonadota</taxon>
        <taxon>Alphaproteobacteria</taxon>
        <taxon>Hyphomicrobiales</taxon>
        <taxon>Devosiaceae</taxon>
        <taxon>Devosia</taxon>
    </lineage>
</organism>
<dbReference type="SUPFAM" id="SSF55781">
    <property type="entry name" value="GAF domain-like"/>
    <property type="match status" value="1"/>
</dbReference>
<dbReference type="PANTHER" id="PTHR30136">
    <property type="entry name" value="HELIX-TURN-HELIX TRANSCRIPTIONAL REGULATOR, ICLR FAMILY"/>
    <property type="match status" value="1"/>
</dbReference>
<sequence>MTELVMMQSKAEVSRERGIDRVLKLMAYLNESGRPVRVAELPKALGAPRSTIYELVRVLTESGILELSGDDNKVSFGKLIYLYGINYMRENDVIRRGSAEVDALSRLTGETSELCVLNRNRQAIVHTHPGSRPMRISSQAGGQIPLPWTASGRLMLAHMTPIEIEALVSPEDLTLPDKRVMPMADFVADCIGARGSTILATSGLINSFTQCLASPIFGVDGRVQATICLVLPMDITNEQRAELQQTLIASGRKLSMDV</sequence>
<keyword evidence="3" id="KW-0804">Transcription</keyword>
<dbReference type="GO" id="GO:0003700">
    <property type="term" value="F:DNA-binding transcription factor activity"/>
    <property type="evidence" value="ECO:0007669"/>
    <property type="project" value="TreeGrafter"/>
</dbReference>
<evidence type="ECO:0000313" key="9">
    <source>
        <dbReference type="Proteomes" id="UP000182258"/>
    </source>
</evidence>
<evidence type="ECO:0000256" key="1">
    <source>
        <dbReference type="ARBA" id="ARBA00023015"/>
    </source>
</evidence>
<dbReference type="PROSITE" id="PS51077">
    <property type="entry name" value="HTH_ICLR"/>
    <property type="match status" value="1"/>
</dbReference>
<reference evidence="6 8" key="1">
    <citation type="submission" date="2015-03" db="EMBL/GenBank/DDBJ databases">
        <authorList>
            <person name="Lepp D."/>
            <person name="Hassan Y.I."/>
            <person name="Li X.-Z."/>
            <person name="Zhou T."/>
        </authorList>
    </citation>
    <scope>NUCLEOTIDE SEQUENCE [LARGE SCALE GENOMIC DNA]</scope>
    <source>
        <strain evidence="6 8">Cr7-05</strain>
    </source>
</reference>
<dbReference type="Proteomes" id="UP000182258">
    <property type="component" value="Unassembled WGS sequence"/>
</dbReference>
<protein>
    <submittedName>
        <fullName evidence="7">Transcriptional regulator, IclR family</fullName>
    </submittedName>
</protein>
<dbReference type="PANTHER" id="PTHR30136:SF24">
    <property type="entry name" value="HTH-TYPE TRANSCRIPTIONAL REPRESSOR ALLR"/>
    <property type="match status" value="1"/>
</dbReference>
<dbReference type="InterPro" id="IPR036390">
    <property type="entry name" value="WH_DNA-bd_sf"/>
</dbReference>
<evidence type="ECO:0000313" key="7">
    <source>
        <dbReference type="EMBL" id="SFD43461.1"/>
    </source>
</evidence>
<dbReference type="InterPro" id="IPR050707">
    <property type="entry name" value="HTH_MetabolicPath_Reg"/>
</dbReference>
<evidence type="ECO:0000259" key="4">
    <source>
        <dbReference type="PROSITE" id="PS51077"/>
    </source>
</evidence>
<dbReference type="Pfam" id="PF01614">
    <property type="entry name" value="IclR_C"/>
    <property type="match status" value="1"/>
</dbReference>
<evidence type="ECO:0000256" key="3">
    <source>
        <dbReference type="ARBA" id="ARBA00023163"/>
    </source>
</evidence>
<dbReference type="EMBL" id="FOMB01000060">
    <property type="protein sequence ID" value="SFD43461.1"/>
    <property type="molecule type" value="Genomic_DNA"/>
</dbReference>
<feature type="domain" description="IclR-ED" evidence="5">
    <location>
        <begin position="79"/>
        <end position="258"/>
    </location>
</feature>
<evidence type="ECO:0000259" key="5">
    <source>
        <dbReference type="PROSITE" id="PS51078"/>
    </source>
</evidence>
<dbReference type="Proteomes" id="UP000033519">
    <property type="component" value="Unassembled WGS sequence"/>
</dbReference>
<dbReference type="Gene3D" id="1.10.10.10">
    <property type="entry name" value="Winged helix-like DNA-binding domain superfamily/Winged helix DNA-binding domain"/>
    <property type="match status" value="1"/>
</dbReference>
<dbReference type="PATRIC" id="fig|728005.3.peg.2988"/>
<feature type="domain" description="HTH iclR-type" evidence="4">
    <location>
        <begin position="16"/>
        <end position="78"/>
    </location>
</feature>
<dbReference type="Pfam" id="PF09339">
    <property type="entry name" value="HTH_IclR"/>
    <property type="match status" value="1"/>
</dbReference>
<dbReference type="STRING" id="728005.SAMN04488059_1603"/>
<gene>
    <name evidence="7" type="ORF">SAMN04488059_1603</name>
    <name evidence="6" type="ORF">WH91_03095</name>
</gene>
<dbReference type="InterPro" id="IPR014757">
    <property type="entry name" value="Tscrpt_reg_IclR_C"/>
</dbReference>
<dbReference type="EMBL" id="LAPV01000034">
    <property type="protein sequence ID" value="KKC34399.1"/>
    <property type="molecule type" value="Genomic_DNA"/>
</dbReference>
<dbReference type="InterPro" id="IPR036388">
    <property type="entry name" value="WH-like_DNA-bd_sf"/>
</dbReference>
<dbReference type="GO" id="GO:0045892">
    <property type="term" value="P:negative regulation of DNA-templated transcription"/>
    <property type="evidence" value="ECO:0007669"/>
    <property type="project" value="TreeGrafter"/>
</dbReference>